<protein>
    <submittedName>
        <fullName evidence="2">Uncharacterized protein</fullName>
    </submittedName>
</protein>
<evidence type="ECO:0000313" key="3">
    <source>
        <dbReference type="Proteomes" id="UP000051952"/>
    </source>
</evidence>
<organism evidence="2 3">
    <name type="scientific">Bodo saltans</name>
    <name type="common">Flagellated protozoan</name>
    <dbReference type="NCBI Taxonomy" id="75058"/>
    <lineage>
        <taxon>Eukaryota</taxon>
        <taxon>Discoba</taxon>
        <taxon>Euglenozoa</taxon>
        <taxon>Kinetoplastea</taxon>
        <taxon>Metakinetoplastina</taxon>
        <taxon>Eubodonida</taxon>
        <taxon>Bodonidae</taxon>
        <taxon>Bodo</taxon>
    </lineage>
</organism>
<dbReference type="Proteomes" id="UP000051952">
    <property type="component" value="Unassembled WGS sequence"/>
</dbReference>
<feature type="region of interest" description="Disordered" evidence="1">
    <location>
        <begin position="97"/>
        <end position="130"/>
    </location>
</feature>
<accession>A0A0S4IP53</accession>
<name>A0A0S4IP53_BODSA</name>
<evidence type="ECO:0000256" key="1">
    <source>
        <dbReference type="SAM" id="MobiDB-lite"/>
    </source>
</evidence>
<sequence length="753" mass="83491">MSTSTRPPREGGGGVWVPRRLLVNGTFGPDIRASPQARPIDAATLFPSETAKLTEQLGLDTTLILAEHTTSPDWFYNYLQHLGDSRYVVAQQATTTEAADDCGSTTPVEEPNNTDESVVKEGAANTLGRSEKEVRRRFPYIPHSVTGGLFRPKLAEKLTLSAQQNGYESPWWIPEAWVNRRNPLWSLATSDSSTPALKLDGVGWYNLEQTIMPGSCCAMSAAYRCYEPYTIFGGQFPRSLEHQMQRAAVHFGWNKRLWLTLDEASKLEGVTLKEGEVSSCMTSVMNRDGFFPSVYFCGSQFDDPHGHLPLLRDIQQLGSGGIMENAGRYQKLFDPQFGKRPCEEWMKSVGAIARGRQPIANSVAETNRVGAIVVKPLHQHSALRQSQAPEYLRLNESKRLGNSLPLKPHAQGRCVHGRHISMKDAVYFNAEDFEFPAIAASMVSYHPVHLLTYHRFFGPMQLKMVEWMATREQQRVSLSPPGGDATLSTEEQQRNQHLSKFWAPSDFLERHGFEVPNLSTTFHVQHGADLAYLPNRPWQGNLGNAHGTMRSFVSLADVNDPSGRLRAIAEYLPKKLDGTYFTGIARAGVLDVAIEHDLLGKDCHWVSDGVLRALHIDASAFALLPSAAEPGDSARSADEPAADSVTSAETENLACAPAGRTRFYPMCLIPPDIQDLLKMIAFQQQPVQTNYNKMLVPRHQRASIVKFTPLPPARNLTTTQDGSATEGEDELIKEATDMISRNIYQTTSDASVL</sequence>
<feature type="region of interest" description="Disordered" evidence="1">
    <location>
        <begin position="629"/>
        <end position="649"/>
    </location>
</feature>
<dbReference type="AlphaFoldDB" id="A0A0S4IP53"/>
<reference evidence="3" key="1">
    <citation type="submission" date="2015-09" db="EMBL/GenBank/DDBJ databases">
        <authorList>
            <consortium name="Pathogen Informatics"/>
        </authorList>
    </citation>
    <scope>NUCLEOTIDE SEQUENCE [LARGE SCALE GENOMIC DNA]</scope>
    <source>
        <strain evidence="3">Lake Konstanz</strain>
    </source>
</reference>
<proteinExistence type="predicted"/>
<evidence type="ECO:0000313" key="2">
    <source>
        <dbReference type="EMBL" id="CUE98971.1"/>
    </source>
</evidence>
<gene>
    <name evidence="2" type="ORF">BSAL_57985</name>
</gene>
<keyword evidence="3" id="KW-1185">Reference proteome</keyword>
<dbReference type="EMBL" id="CYKH01000222">
    <property type="protein sequence ID" value="CUE98971.1"/>
    <property type="molecule type" value="Genomic_DNA"/>
</dbReference>
<dbReference type="VEuPathDB" id="TriTrypDB:BSAL_57985"/>